<proteinExistence type="predicted"/>
<dbReference type="PANTHER" id="PTHR13132:SF29">
    <property type="entry name" value="ALPHA-(1,6)-FUCOSYLTRANSFERASE"/>
    <property type="match status" value="1"/>
</dbReference>
<gene>
    <name evidence="2" type="ORF">UCRPC4_g00219</name>
</gene>
<name>A0A0G2HL40_PHACM</name>
<dbReference type="PANTHER" id="PTHR13132">
    <property type="entry name" value="ALPHA- 1,6 -FUCOSYLTRANSFERASE"/>
    <property type="match status" value="1"/>
</dbReference>
<evidence type="ECO:0000256" key="1">
    <source>
        <dbReference type="SAM" id="MobiDB-lite"/>
    </source>
</evidence>
<reference evidence="2 3" key="1">
    <citation type="submission" date="2015-05" db="EMBL/GenBank/DDBJ databases">
        <title>Distinctive expansion of gene families associated with plant cell wall degradation and secondary metabolism in the genomes of grapevine trunk pathogens.</title>
        <authorList>
            <person name="Lawrence D.P."/>
            <person name="Travadon R."/>
            <person name="Rolshausen P.E."/>
            <person name="Baumgartner K."/>
        </authorList>
    </citation>
    <scope>NUCLEOTIDE SEQUENCE [LARGE SCALE GENOMIC DNA]</scope>
    <source>
        <strain evidence="2">UCRPC4</strain>
    </source>
</reference>
<dbReference type="Gene3D" id="3.40.50.11350">
    <property type="match status" value="1"/>
</dbReference>
<dbReference type="AlphaFoldDB" id="A0A0G2HL40"/>
<accession>A0A0G2HL40</accession>
<feature type="region of interest" description="Disordered" evidence="1">
    <location>
        <begin position="356"/>
        <end position="394"/>
    </location>
</feature>
<comment type="caution">
    <text evidence="2">The sequence shown here is derived from an EMBL/GenBank/DDBJ whole genome shotgun (WGS) entry which is preliminary data.</text>
</comment>
<dbReference type="GO" id="GO:0046921">
    <property type="term" value="F:alpha-(1-&gt;6)-fucosyltransferase activity"/>
    <property type="evidence" value="ECO:0007669"/>
    <property type="project" value="TreeGrafter"/>
</dbReference>
<evidence type="ECO:0000313" key="2">
    <source>
        <dbReference type="EMBL" id="KKY29030.1"/>
    </source>
</evidence>
<dbReference type="Proteomes" id="UP000053317">
    <property type="component" value="Unassembled WGS sequence"/>
</dbReference>
<keyword evidence="3" id="KW-1185">Reference proteome</keyword>
<organism evidence="2 3">
    <name type="scientific">Phaeomoniella chlamydospora</name>
    <name type="common">Phaeoacremonium chlamydosporum</name>
    <dbReference type="NCBI Taxonomy" id="158046"/>
    <lineage>
        <taxon>Eukaryota</taxon>
        <taxon>Fungi</taxon>
        <taxon>Dikarya</taxon>
        <taxon>Ascomycota</taxon>
        <taxon>Pezizomycotina</taxon>
        <taxon>Eurotiomycetes</taxon>
        <taxon>Chaetothyriomycetidae</taxon>
        <taxon>Phaeomoniellales</taxon>
        <taxon>Phaeomoniellaceae</taxon>
        <taxon>Phaeomoniella</taxon>
    </lineage>
</organism>
<protein>
    <submittedName>
        <fullName evidence="2">Uncharacterized protein</fullName>
    </submittedName>
</protein>
<reference evidence="2 3" key="2">
    <citation type="submission" date="2015-05" db="EMBL/GenBank/DDBJ databases">
        <authorList>
            <person name="Morales-Cruz A."/>
            <person name="Amrine K.C."/>
            <person name="Cantu D."/>
        </authorList>
    </citation>
    <scope>NUCLEOTIDE SEQUENCE [LARGE SCALE GENOMIC DNA]</scope>
    <source>
        <strain evidence="2">UCRPC4</strain>
    </source>
</reference>
<dbReference type="EMBL" id="LCWF01000006">
    <property type="protein sequence ID" value="KKY29030.1"/>
    <property type="molecule type" value="Genomic_DNA"/>
</dbReference>
<dbReference type="GO" id="GO:0006487">
    <property type="term" value="P:protein N-linked glycosylation"/>
    <property type="evidence" value="ECO:0007669"/>
    <property type="project" value="TreeGrafter"/>
</dbReference>
<sequence>MRAREVAEHVEDAKTGNTEHKHAAHHGYYYSDPNYMEIDDAQLHGLLPGAERKHDVWAEMLGADAVLESIAPGGKKKTCDKSLTYVLETDDAGLGATLMGLWMAYGLAQKEERAFFIDDTNWAYGSYQTYFKPPPKPSCLPPPKTQITPCPHQARHLLVSAATTPFTFGHGFNNYFENPRKMRVFRQEPIFALMRAGYEALFELSKEDAPYLASRIDELNSTIRGAGGVEIGIHVRHGDKHPMEFQYHESYLPLSKYADAAREILYAGFTDPDTGEEDFHGEMSSKFVLATDDPDVYSAIEMSHAVRAQERISLASKSSESKSKPVNGIDDRVGWEGGFFRNLFWSLGLPSTSAIRAIPEDSPPASYRKPTTRSSKSSRDTDKDEESEAIDAREHAIHPSKAALHLRELVGRAYLLDLAVVGQSDAIVCGVSSIGCRLLAVMMGWDDAIEGEMWKNVDGEFEWRGLDW</sequence>
<evidence type="ECO:0000313" key="3">
    <source>
        <dbReference type="Proteomes" id="UP000053317"/>
    </source>
</evidence>
<dbReference type="OrthoDB" id="2392789at2759"/>